<dbReference type="PROSITE" id="PS51257">
    <property type="entry name" value="PROKAR_LIPOPROTEIN"/>
    <property type="match status" value="1"/>
</dbReference>
<evidence type="ECO:0000313" key="2">
    <source>
        <dbReference type="EMBL" id="SFI43630.1"/>
    </source>
</evidence>
<dbReference type="EMBL" id="FORI01000001">
    <property type="protein sequence ID" value="SFI43630.1"/>
    <property type="molecule type" value="Genomic_DNA"/>
</dbReference>
<dbReference type="OrthoDB" id="355609at2"/>
<feature type="chain" id="PRO_5010253259" description="Ig-like domain (Group 3)" evidence="1">
    <location>
        <begin position="27"/>
        <end position="1743"/>
    </location>
</feature>
<organism evidence="2 3">
    <name type="scientific">Treponema bryantii</name>
    <dbReference type="NCBI Taxonomy" id="163"/>
    <lineage>
        <taxon>Bacteria</taxon>
        <taxon>Pseudomonadati</taxon>
        <taxon>Spirochaetota</taxon>
        <taxon>Spirochaetia</taxon>
        <taxon>Spirochaetales</taxon>
        <taxon>Treponemataceae</taxon>
        <taxon>Treponema</taxon>
    </lineage>
</organism>
<reference evidence="3" key="1">
    <citation type="submission" date="2016-10" db="EMBL/GenBank/DDBJ databases">
        <authorList>
            <person name="Varghese N."/>
            <person name="Submissions S."/>
        </authorList>
    </citation>
    <scope>NUCLEOTIDE SEQUENCE [LARGE SCALE GENOMIC DNA]</scope>
    <source>
        <strain evidence="3">XBD1002</strain>
    </source>
</reference>
<keyword evidence="1" id="KW-0732">Signal</keyword>
<accession>A0A1I3I6Z6</accession>
<evidence type="ECO:0000313" key="3">
    <source>
        <dbReference type="Proteomes" id="UP000182737"/>
    </source>
</evidence>
<proteinExistence type="predicted"/>
<gene>
    <name evidence="2" type="ORF">SAMN04487775_101364</name>
</gene>
<keyword evidence="3" id="KW-1185">Reference proteome</keyword>
<dbReference type="Proteomes" id="UP000182737">
    <property type="component" value="Unassembled WGS sequence"/>
</dbReference>
<protein>
    <recommendedName>
        <fullName evidence="4">Ig-like domain (Group 3)</fullName>
    </recommendedName>
</protein>
<name>A0A1I3I6Z6_9SPIR</name>
<dbReference type="RefSeq" id="WP_074929949.1">
    <property type="nucleotide sequence ID" value="NZ_FORI01000001.1"/>
</dbReference>
<evidence type="ECO:0000256" key="1">
    <source>
        <dbReference type="SAM" id="SignalP"/>
    </source>
</evidence>
<feature type="signal peptide" evidence="1">
    <location>
        <begin position="1"/>
        <end position="26"/>
    </location>
</feature>
<sequence>MTKMINRFSKLLKFSTLGLFTLVTLSACEIGLGEAVDLEPPVVNLLSHKDNDSVAQTFRLSGTASDNEGVTKLSIDFEEADLHYSVEPGHKWQKKTAGTDWIELSDSNALCSNKDGIWTWFVDVNTAEARSGMGSNYSLEILVTDEMGNSGKESKINCTLIVDEKIPNVSIYKPDIISSYTKAKDTFDSYDPDPVIGINGNTFLNLLNGEITLYGRQEGSASFKELLIELDDGITDERIISDNVPVIKDPTTEKIAAAYPLGNANKYYSRTLSRKGSEATDLRNWQLTIIPEEWITSSHQELTTGKHLVRIISTSISSSDAWERKVIGYFVWWPEADTPWIEANNGGLNDTSLAEIFPSSPISGLAYDDDGISSLTYTIKKKDDNSGEYSVFNELANKTIKLSEDKAKTSAWSINAPNDEGVYELSLKVSDLHGKSASIQRYFKIMDVKAPDIVLNYNASALANANGDINFSGTVSDDGRIESLKIIFLNPDDSTPANMIRYANGNELFWDSTDTPEDNYGNRIFTITLGNPTYDNIKKVNTYTVNKELNLFNSNELNIGLGTNQKHLQELNFLVRAKDSGATTKVIQISINGDAQSPELSITSIQQFKSNGTAKTGVLSEEIPNLAVVEAGDYVILKGEMADNSINAWNNRNRISAINFNWGNAVFEIPSYTKKSNGKYTWECRVTNIPTSSTAITASITDYGNNTTSVTKSVFIETTNVSLERIGAINTDGKYSTRTVIKLFLEFTKATNVTGNPTLSLNLGPDKNRKTATFVTSTNNTAQLEFDYTVQDGDNIEKLDVEAINGGVWKDNTVTGAEAFTPTMPTDSKKLLGTSRNITIDTTPPKVSSISMLSPKNSYKAGSTLLLRLDFEDNFSNNLTLTNANSIGLSFEGISNPSITAKKSGSSVLFTYTVKAGENANPLEFVENSLTHSGVSITDEAGNSITDSNWNLAKQSFSGIIIDNTPPAAPVITPAWSGDDVIVSSDTSFVITGEKEATVEYSIDNGVTWQSYTNTESVTTKTINIKNSGVYEIKAKQTDKAGNSGPVSAVKKVTVDKVEIFKNITVTNAEATYKTGDTITGQINFGKAVTLAVGSTVSLNVKRNGSALQAISIDNPTTKASSFTFTYTVGEKDTIDTTGNAEGLLKVIGWSFGTDNKVNVDYGTESAPNIKSVSVPYSTTIISGKNINESKKIKILSGYPTYQSYALSADNQTLTITFNRDISKISSTKEIRLEMTDTYKAPTVFTETQYSKLPATIKNATFTKDEVSKKYYTEGINGAYKATDTATTLTPDTTKKYILDFDIDDTDETLIGLFKAKDKDKVIVPLYSSNITASRNKLTVKLTGSYEIPVKGATYKLVIPSGIVQDNVQNQNHEGTTESPIREISGIVANGVEKPIIRIQKKDQKISSTGSAKDATVEMPSTAKMKITCQTSVAEITWVKKEEPSAVKTIKDAKTHGKSDLTTADVTIPPTTGLTAYNAEQTLGSTISNYAGATGLKIAIVAKATTYTDANKQTQKAQETSYEYAARTVLKFNLSTKRVYQYNNYQWNLNNNDYDRGGGYATGVTTSEGSKALYNLPVWVQGGDSPAGGNTIAGFPLAWDKPSTFKLMACDNSYQTYTYNDNNHSVTSTDKTAATGKTAFSEDGSWQEEHTYWYWVTWDLSSVCYTGLAVGDVPSDASTLYKDGPQGPKNWYVAECSWAAIKQNTALYPGETLVLSLEDVDNTDDNNNTKGAYLFRTKNYGHR</sequence>
<evidence type="ECO:0008006" key="4">
    <source>
        <dbReference type="Google" id="ProtNLM"/>
    </source>
</evidence>